<feature type="coiled-coil region" evidence="4">
    <location>
        <begin position="142"/>
        <end position="169"/>
    </location>
</feature>
<comment type="caution">
    <text evidence="6">The sequence shown here is derived from an EMBL/GenBank/DDBJ whole genome shotgun (WGS) entry which is preliminary data.</text>
</comment>
<dbReference type="Gene3D" id="3.90.220.20">
    <property type="entry name" value="DNA methylase specificity domains"/>
    <property type="match status" value="2"/>
</dbReference>
<dbReference type="SUPFAM" id="SSF116734">
    <property type="entry name" value="DNA methylase specificity domain"/>
    <property type="match status" value="2"/>
</dbReference>
<dbReference type="Pfam" id="PF01420">
    <property type="entry name" value="Methylase_S"/>
    <property type="match status" value="1"/>
</dbReference>
<gene>
    <name evidence="6" type="ORF">J5Y09_18275</name>
</gene>
<accession>A0ABS4AWZ6</accession>
<name>A0ABS4AWZ6_9PROT</name>
<evidence type="ECO:0000313" key="7">
    <source>
        <dbReference type="Proteomes" id="UP000680815"/>
    </source>
</evidence>
<dbReference type="EMBL" id="JAGIYZ010000019">
    <property type="protein sequence ID" value="MBP0465879.1"/>
    <property type="molecule type" value="Genomic_DNA"/>
</dbReference>
<evidence type="ECO:0000259" key="5">
    <source>
        <dbReference type="Pfam" id="PF01420"/>
    </source>
</evidence>
<evidence type="ECO:0000256" key="4">
    <source>
        <dbReference type="SAM" id="Coils"/>
    </source>
</evidence>
<dbReference type="InterPro" id="IPR044946">
    <property type="entry name" value="Restrct_endonuc_typeI_TRD_sf"/>
</dbReference>
<dbReference type="PANTHER" id="PTHR30408">
    <property type="entry name" value="TYPE-1 RESTRICTION ENZYME ECOKI SPECIFICITY PROTEIN"/>
    <property type="match status" value="1"/>
</dbReference>
<keyword evidence="4" id="KW-0175">Coiled coil</keyword>
<keyword evidence="6" id="KW-0255">Endonuclease</keyword>
<dbReference type="InterPro" id="IPR000055">
    <property type="entry name" value="Restrct_endonuc_typeI_TRD"/>
</dbReference>
<keyword evidence="7" id="KW-1185">Reference proteome</keyword>
<evidence type="ECO:0000256" key="2">
    <source>
        <dbReference type="ARBA" id="ARBA00022747"/>
    </source>
</evidence>
<evidence type="ECO:0000256" key="1">
    <source>
        <dbReference type="ARBA" id="ARBA00010923"/>
    </source>
</evidence>
<dbReference type="InterPro" id="IPR052021">
    <property type="entry name" value="Type-I_RS_S_subunit"/>
</dbReference>
<evidence type="ECO:0000256" key="3">
    <source>
        <dbReference type="ARBA" id="ARBA00023125"/>
    </source>
</evidence>
<feature type="domain" description="Type I restriction modification DNA specificity" evidence="5">
    <location>
        <begin position="6"/>
        <end position="160"/>
    </location>
</feature>
<reference evidence="6 7" key="1">
    <citation type="submission" date="2021-03" db="EMBL/GenBank/DDBJ databases">
        <authorList>
            <person name="So Y."/>
        </authorList>
    </citation>
    <scope>NUCLEOTIDE SEQUENCE [LARGE SCALE GENOMIC DNA]</scope>
    <source>
        <strain evidence="6 7">PWR1</strain>
    </source>
</reference>
<keyword evidence="2" id="KW-0680">Restriction system</keyword>
<keyword evidence="6" id="KW-0378">Hydrolase</keyword>
<dbReference type="GO" id="GO:0004519">
    <property type="term" value="F:endonuclease activity"/>
    <property type="evidence" value="ECO:0007669"/>
    <property type="project" value="UniProtKB-KW"/>
</dbReference>
<protein>
    <submittedName>
        <fullName evidence="6">Restriction endonuclease subunit S</fullName>
    </submittedName>
</protein>
<organism evidence="6 7">
    <name type="scientific">Roseomonas nitratireducens</name>
    <dbReference type="NCBI Taxonomy" id="2820810"/>
    <lineage>
        <taxon>Bacteria</taxon>
        <taxon>Pseudomonadati</taxon>
        <taxon>Pseudomonadota</taxon>
        <taxon>Alphaproteobacteria</taxon>
        <taxon>Acetobacterales</taxon>
        <taxon>Roseomonadaceae</taxon>
        <taxon>Roseomonas</taxon>
    </lineage>
</organism>
<keyword evidence="6" id="KW-0540">Nuclease</keyword>
<dbReference type="RefSeq" id="WP_209353264.1">
    <property type="nucleotide sequence ID" value="NZ_JAGIYZ010000019.1"/>
</dbReference>
<proteinExistence type="inferred from homology"/>
<dbReference type="Proteomes" id="UP000680815">
    <property type="component" value="Unassembled WGS sequence"/>
</dbReference>
<keyword evidence="3" id="KW-0238">DNA-binding</keyword>
<evidence type="ECO:0000313" key="6">
    <source>
        <dbReference type="EMBL" id="MBP0465879.1"/>
    </source>
</evidence>
<sequence length="397" mass="43564">MTGKAHWHEVALGTVAEVRWGDTKTTKASYVTAGYPAFSATGKDGLLDHYDHEGPGIVLSAIGAQCGKSWFTDGRWSCIKNTIYIKGDSKRADTRYLSFVLSDPDVWPKRGAAQPFISQTDARAVQIRLPPLDTQRRITGILSAYDDLIENNERRIAILEEMARRIFREWFVDFRFPGHEAVRMVDTEAGKIPEGWQFGPVSRIAEATGASISPSQSPQRFFAHYSLPAFDAGQQPAVELGSAIQSNKLLFEPPVVLLAKLNPRFDRTWAITEAAGHKQVASTEYVPLRPRPGVPLAYLQCAVQGTAFRDRLLGLAQGTSTSHQRAKPQDILAINVPVPPSRLLQLADEHLDPLLVGAKLARAANVGLRRSRDLILPRLISGDLTVSAAELALETAA</sequence>
<dbReference type="PANTHER" id="PTHR30408:SF13">
    <property type="entry name" value="TYPE I RESTRICTION ENZYME HINDI SPECIFICITY SUBUNIT"/>
    <property type="match status" value="1"/>
</dbReference>
<comment type="similarity">
    <text evidence="1">Belongs to the type-I restriction system S methylase family.</text>
</comment>